<dbReference type="Pfam" id="PF00353">
    <property type="entry name" value="HemolysinCabind"/>
    <property type="match status" value="1"/>
</dbReference>
<dbReference type="InterPro" id="IPR011049">
    <property type="entry name" value="Serralysin-like_metalloprot_C"/>
</dbReference>
<dbReference type="AlphaFoldDB" id="A0A6M8BFQ6"/>
<evidence type="ECO:0000256" key="2">
    <source>
        <dbReference type="ARBA" id="ARBA00022525"/>
    </source>
</evidence>
<keyword evidence="4" id="KW-1185">Reference proteome</keyword>
<sequence>MLDGAGGNKTFVLQLGHPEALVSAGKETLSVSVGREVVIANFSGVGTGSITAANPDELDMIQLVGTPFTARNMLLTQVGADLLITFDGASDFTIRLKDFALKDLDNFVGNGNLLFDGHTAIADDFDVIHWREDLTVFRSNVVTFLNDYDNRVTGRDNSNDTINGMGGNDVLLGLSGDDLLRGGDGNDLLDGGIGNDTLVGGAGRDTFVLGLRPGVDAIADFEVGLDKLRLTGGLSPSQLTFSASGSDTLIRYGSRTLAILQNVQPNSLDFSNLFDPTSNATAT</sequence>
<dbReference type="EMBL" id="CP053661">
    <property type="protein sequence ID" value="QKD85062.1"/>
    <property type="molecule type" value="Genomic_DNA"/>
</dbReference>
<gene>
    <name evidence="3" type="ORF">HPC62_19035</name>
</gene>
<evidence type="ECO:0000256" key="1">
    <source>
        <dbReference type="ARBA" id="ARBA00004613"/>
    </source>
</evidence>
<dbReference type="SUPFAM" id="SSF51120">
    <property type="entry name" value="beta-Roll"/>
    <property type="match status" value="1"/>
</dbReference>
<evidence type="ECO:0000313" key="3">
    <source>
        <dbReference type="EMBL" id="QKD85062.1"/>
    </source>
</evidence>
<dbReference type="Gene3D" id="2.150.10.10">
    <property type="entry name" value="Serralysin-like metalloprotease, C-terminal"/>
    <property type="match status" value="1"/>
</dbReference>
<dbReference type="GO" id="GO:0005509">
    <property type="term" value="F:calcium ion binding"/>
    <property type="evidence" value="ECO:0007669"/>
    <property type="project" value="InterPro"/>
</dbReference>
<dbReference type="PRINTS" id="PR00313">
    <property type="entry name" value="CABNDNGRPT"/>
</dbReference>
<dbReference type="GO" id="GO:0005576">
    <property type="term" value="C:extracellular region"/>
    <property type="evidence" value="ECO:0007669"/>
    <property type="project" value="UniProtKB-SubCell"/>
</dbReference>
<dbReference type="InterPro" id="IPR018511">
    <property type="entry name" value="Hemolysin-typ_Ca-bd_CS"/>
</dbReference>
<dbReference type="PANTHER" id="PTHR38340:SF1">
    <property type="entry name" value="S-LAYER PROTEIN"/>
    <property type="match status" value="1"/>
</dbReference>
<keyword evidence="2" id="KW-0964">Secreted</keyword>
<proteinExistence type="predicted"/>
<organism evidence="3 4">
    <name type="scientific">Thermoleptolyngbya sichuanensis A183</name>
    <dbReference type="NCBI Taxonomy" id="2737172"/>
    <lineage>
        <taxon>Bacteria</taxon>
        <taxon>Bacillati</taxon>
        <taxon>Cyanobacteriota</taxon>
        <taxon>Cyanophyceae</taxon>
        <taxon>Oculatellales</taxon>
        <taxon>Oculatellaceae</taxon>
        <taxon>Thermoleptolyngbya</taxon>
        <taxon>Thermoleptolyngbya sichuanensis</taxon>
    </lineage>
</organism>
<comment type="subcellular location">
    <subcellularLocation>
        <location evidence="1">Secreted</location>
    </subcellularLocation>
</comment>
<dbReference type="PROSITE" id="PS00330">
    <property type="entry name" value="HEMOLYSIN_CALCIUM"/>
    <property type="match status" value="3"/>
</dbReference>
<evidence type="ECO:0000313" key="4">
    <source>
        <dbReference type="Proteomes" id="UP000505210"/>
    </source>
</evidence>
<name>A0A6M8BFQ6_9CYAN</name>
<dbReference type="PANTHER" id="PTHR38340">
    <property type="entry name" value="S-LAYER PROTEIN"/>
    <property type="match status" value="1"/>
</dbReference>
<dbReference type="InterPro" id="IPR001343">
    <property type="entry name" value="Hemolysn_Ca-bd"/>
</dbReference>
<protein>
    <recommendedName>
        <fullName evidence="5">Calcium-binding protein</fullName>
    </recommendedName>
</protein>
<evidence type="ECO:0008006" key="5">
    <source>
        <dbReference type="Google" id="ProtNLM"/>
    </source>
</evidence>
<dbReference type="KEGG" id="theu:HPC62_19035"/>
<dbReference type="Proteomes" id="UP000505210">
    <property type="component" value="Chromosome"/>
</dbReference>
<dbReference type="InterPro" id="IPR050557">
    <property type="entry name" value="RTX_toxin/Mannuronan_C5-epim"/>
</dbReference>
<reference evidence="3 4" key="1">
    <citation type="submission" date="2020-05" db="EMBL/GenBank/DDBJ databases">
        <title>Complete genome sequence of of a novel Thermoleptolyngbya strain isolated from hot springs of Ganzi, Sichuan China.</title>
        <authorList>
            <person name="Tang J."/>
            <person name="Daroch M."/>
            <person name="Li L."/>
            <person name="Waleron K."/>
            <person name="Waleron M."/>
            <person name="Waleron M."/>
        </authorList>
    </citation>
    <scope>NUCLEOTIDE SEQUENCE [LARGE SCALE GENOMIC DNA]</scope>
    <source>
        <strain evidence="3 4">PKUAC-SCTA183</strain>
    </source>
</reference>
<accession>A0A6M8BFQ6</accession>